<dbReference type="EMBL" id="JACCCC010000001">
    <property type="protein sequence ID" value="NYE47084.1"/>
    <property type="molecule type" value="Genomic_DNA"/>
</dbReference>
<dbReference type="CDD" id="cd07724">
    <property type="entry name" value="POD-like_MBL-fold"/>
    <property type="match status" value="1"/>
</dbReference>
<dbReference type="InterPro" id="IPR036873">
    <property type="entry name" value="Rhodanese-like_dom_sf"/>
</dbReference>
<reference evidence="3 4" key="1">
    <citation type="submission" date="2020-07" db="EMBL/GenBank/DDBJ databases">
        <title>Sequencing the genomes of 1000 actinobacteria strains.</title>
        <authorList>
            <person name="Klenk H.-P."/>
        </authorList>
    </citation>
    <scope>NUCLEOTIDE SEQUENCE [LARGE SCALE GENOMIC DNA]</scope>
    <source>
        <strain evidence="3 4">CXB654</strain>
    </source>
</reference>
<keyword evidence="3" id="KW-0378">Hydrolase</keyword>
<dbReference type="RefSeq" id="WP_179643090.1">
    <property type="nucleotide sequence ID" value="NZ_BAAAYY010000041.1"/>
</dbReference>
<evidence type="ECO:0000259" key="2">
    <source>
        <dbReference type="PROSITE" id="PS50206"/>
    </source>
</evidence>
<dbReference type="InterPro" id="IPR044528">
    <property type="entry name" value="POD-like_MBL-fold"/>
</dbReference>
<dbReference type="InterPro" id="IPR001763">
    <property type="entry name" value="Rhodanese-like_dom"/>
</dbReference>
<evidence type="ECO:0000313" key="4">
    <source>
        <dbReference type="Proteomes" id="UP000589036"/>
    </source>
</evidence>
<evidence type="ECO:0000256" key="1">
    <source>
        <dbReference type="ARBA" id="ARBA00022723"/>
    </source>
</evidence>
<dbReference type="SUPFAM" id="SSF56281">
    <property type="entry name" value="Metallo-hydrolase/oxidoreductase"/>
    <property type="match status" value="1"/>
</dbReference>
<dbReference type="PANTHER" id="PTHR43084">
    <property type="entry name" value="PERSULFIDE DIOXYGENASE ETHE1"/>
    <property type="match status" value="1"/>
</dbReference>
<dbReference type="GO" id="GO:0046872">
    <property type="term" value="F:metal ion binding"/>
    <property type="evidence" value="ECO:0007669"/>
    <property type="project" value="UniProtKB-KW"/>
</dbReference>
<comment type="caution">
    <text evidence="3">The sequence shown here is derived from an EMBL/GenBank/DDBJ whole genome shotgun (WGS) entry which is preliminary data.</text>
</comment>
<dbReference type="PROSITE" id="PS50206">
    <property type="entry name" value="RHODANESE_3"/>
    <property type="match status" value="2"/>
</dbReference>
<keyword evidence="1" id="KW-0479">Metal-binding</keyword>
<name>A0A852TYL6_9ACTN</name>
<dbReference type="SUPFAM" id="SSF52821">
    <property type="entry name" value="Rhodanese/Cell cycle control phosphatase"/>
    <property type="match status" value="2"/>
</dbReference>
<organism evidence="3 4">
    <name type="scientific">Spinactinospora alkalitolerans</name>
    <dbReference type="NCBI Taxonomy" id="687207"/>
    <lineage>
        <taxon>Bacteria</taxon>
        <taxon>Bacillati</taxon>
        <taxon>Actinomycetota</taxon>
        <taxon>Actinomycetes</taxon>
        <taxon>Streptosporangiales</taxon>
        <taxon>Nocardiopsidaceae</taxon>
        <taxon>Spinactinospora</taxon>
    </lineage>
</organism>
<gene>
    <name evidence="3" type="ORF">HDA32_002204</name>
</gene>
<sequence length="465" mass="50010">MFFQQFYLASLGHASYLVGDEKTGRALVFDPRRDVEVYLHAARRQGLRIAYAADSHGHNDYLSGLSELAARQDGLDLWGSARAQLGYEHRGLRDGETIEFGDVGIEVMHTPGHTPEHISLLVYDRSAGSDVPALLLSGGALLVGDLARPDLLGGEEHARRAAREFCDTVQTKLLPLPDGVQVFPTHVAGSLCGGSIGSRLSTTLGYERKTNAILARMDSEDEFVRECIRLDNLPAVPPYWRRMRERNLAGVDPLGVLGEPPALPVDAFAEEQQAGALVLDARTPEAFGGEHIPGALNVGLGPAFATWAGTVLPADAHVLLVVDGSEQVWEATWQLLRIGYAPPIGWLAGGMAAWRTSARPIESLQQISVHRLRDALDNGEVDLLDVRQPGEWAGGHVPGAVYITGAELPDRIGEVPADRPLAVTCGSGYRSSVAASLLARDRKEKVLNVAGGMTAWKNAGLPTED</sequence>
<feature type="domain" description="Rhodanese" evidence="2">
    <location>
        <begin position="272"/>
        <end position="363"/>
    </location>
</feature>
<dbReference type="Gene3D" id="3.40.250.10">
    <property type="entry name" value="Rhodanese-like domain"/>
    <property type="match status" value="2"/>
</dbReference>
<keyword evidence="4" id="KW-1185">Reference proteome</keyword>
<protein>
    <submittedName>
        <fullName evidence="3">Hydroxyacylglutathione hydrolase</fullName>
        <ecNumber evidence="3">3.1.2.6</ecNumber>
    </submittedName>
</protein>
<dbReference type="PANTHER" id="PTHR43084:SF1">
    <property type="entry name" value="PERSULFIDE DIOXYGENASE ETHE1, MITOCHONDRIAL"/>
    <property type="match status" value="1"/>
</dbReference>
<accession>A0A852TYL6</accession>
<feature type="domain" description="Rhodanese" evidence="2">
    <location>
        <begin position="377"/>
        <end position="465"/>
    </location>
</feature>
<dbReference type="Gene3D" id="3.60.15.10">
    <property type="entry name" value="Ribonuclease Z/Hydroxyacylglutathione hydrolase-like"/>
    <property type="match status" value="1"/>
</dbReference>
<proteinExistence type="predicted"/>
<dbReference type="SMART" id="SM00849">
    <property type="entry name" value="Lactamase_B"/>
    <property type="match status" value="1"/>
</dbReference>
<dbReference type="CDD" id="cd00158">
    <property type="entry name" value="RHOD"/>
    <property type="match status" value="2"/>
</dbReference>
<dbReference type="GO" id="GO:0070813">
    <property type="term" value="P:hydrogen sulfide metabolic process"/>
    <property type="evidence" value="ECO:0007669"/>
    <property type="project" value="TreeGrafter"/>
</dbReference>
<evidence type="ECO:0000313" key="3">
    <source>
        <dbReference type="EMBL" id="NYE47084.1"/>
    </source>
</evidence>
<dbReference type="SMART" id="SM00450">
    <property type="entry name" value="RHOD"/>
    <property type="match status" value="2"/>
</dbReference>
<dbReference type="InterPro" id="IPR051682">
    <property type="entry name" value="Mito_Persulfide_Diox"/>
</dbReference>
<dbReference type="GO" id="GO:0006749">
    <property type="term" value="P:glutathione metabolic process"/>
    <property type="evidence" value="ECO:0007669"/>
    <property type="project" value="InterPro"/>
</dbReference>
<dbReference type="InterPro" id="IPR036866">
    <property type="entry name" value="RibonucZ/Hydroxyglut_hydro"/>
</dbReference>
<dbReference type="Pfam" id="PF00581">
    <property type="entry name" value="Rhodanese"/>
    <property type="match status" value="2"/>
</dbReference>
<dbReference type="GO" id="GO:0050313">
    <property type="term" value="F:sulfur dioxygenase activity"/>
    <property type="evidence" value="ECO:0007669"/>
    <property type="project" value="InterPro"/>
</dbReference>
<dbReference type="GO" id="GO:0004416">
    <property type="term" value="F:hydroxyacylglutathione hydrolase activity"/>
    <property type="evidence" value="ECO:0007669"/>
    <property type="project" value="UniProtKB-EC"/>
</dbReference>
<dbReference type="Proteomes" id="UP000589036">
    <property type="component" value="Unassembled WGS sequence"/>
</dbReference>
<dbReference type="InterPro" id="IPR001279">
    <property type="entry name" value="Metallo-B-lactamas"/>
</dbReference>
<dbReference type="AlphaFoldDB" id="A0A852TYL6"/>
<dbReference type="EC" id="3.1.2.6" evidence="3"/>